<reference evidence="2" key="1">
    <citation type="submission" date="2016-12" db="EMBL/GenBank/DDBJ databases">
        <authorList>
            <person name="Varghese N."/>
            <person name="Submissions S."/>
        </authorList>
    </citation>
    <scope>NUCLEOTIDE SEQUENCE [LARGE SCALE GENOMIC DNA]</scope>
    <source>
        <strain evidence="2">DSM 16779</strain>
    </source>
</reference>
<accession>A0A1N6EQW8</accession>
<sequence>MLKNILKISLIGLFFISCSETDEQIVDLIPAETPVVNDPDLTSMEIKLSVNKTSGNIFDSFVFKLEQKNQSSYFGDLDQHLDSLVFKISDIKETKRLFEKMDNGNVGTTQFNHNFYLPGNYNASILGYKSGKIIYKDDINLKVSDTKDFLVTNWDNFSVNTPTGYYNALGKNSLVFYNDFENGNPYIFVSNSWDNMNSYTADQIKTMDKDFLYNYFVKMYSIPQYSEANTPNLKDIYVQNFKKSLKNDIPVNIWITPKSKIALVKEYSAYNPSQFYGYRIIAEPNK</sequence>
<gene>
    <name evidence="1" type="ORF">SAMN05421769_0605</name>
</gene>
<dbReference type="EMBL" id="FSRQ01000001">
    <property type="protein sequence ID" value="SIN85398.1"/>
    <property type="molecule type" value="Genomic_DNA"/>
</dbReference>
<organism evidence="1 2">
    <name type="scientific">Chryseobacterium scophthalmum</name>
    <dbReference type="NCBI Taxonomy" id="59733"/>
    <lineage>
        <taxon>Bacteria</taxon>
        <taxon>Pseudomonadati</taxon>
        <taxon>Bacteroidota</taxon>
        <taxon>Flavobacteriia</taxon>
        <taxon>Flavobacteriales</taxon>
        <taxon>Weeksellaceae</taxon>
        <taxon>Chryseobacterium group</taxon>
        <taxon>Chryseobacterium</taxon>
    </lineage>
</organism>
<dbReference type="AlphaFoldDB" id="A0A1N6EQW8"/>
<proteinExistence type="predicted"/>
<dbReference type="RefSeq" id="WP_074228640.1">
    <property type="nucleotide sequence ID" value="NZ_FSRQ01000001.1"/>
</dbReference>
<dbReference type="Proteomes" id="UP000184782">
    <property type="component" value="Unassembled WGS sequence"/>
</dbReference>
<keyword evidence="2" id="KW-1185">Reference proteome</keyword>
<dbReference type="STRING" id="59733.SAMN05421769_0605"/>
<protein>
    <submittedName>
        <fullName evidence="1">Uncharacterized protein</fullName>
    </submittedName>
</protein>
<evidence type="ECO:0000313" key="2">
    <source>
        <dbReference type="Proteomes" id="UP000184782"/>
    </source>
</evidence>
<dbReference type="OrthoDB" id="702091at2"/>
<dbReference type="PROSITE" id="PS51257">
    <property type="entry name" value="PROKAR_LIPOPROTEIN"/>
    <property type="match status" value="1"/>
</dbReference>
<name>A0A1N6EQW8_9FLAO</name>
<evidence type="ECO:0000313" key="1">
    <source>
        <dbReference type="EMBL" id="SIN85398.1"/>
    </source>
</evidence>